<evidence type="ECO:0000313" key="2">
    <source>
        <dbReference type="EMBL" id="GAK96634.1"/>
    </source>
</evidence>
<feature type="domain" description="Multidrug resistance protein MdtA-like barrel-sandwich hybrid" evidence="1">
    <location>
        <begin position="69"/>
        <end position="214"/>
    </location>
</feature>
<dbReference type="STRING" id="319236.BST91_07185"/>
<gene>
    <name evidence="2" type="ORF">JCM19294_2147</name>
</gene>
<keyword evidence="3" id="KW-1185">Reference proteome</keyword>
<dbReference type="GO" id="GO:0015562">
    <property type="term" value="F:efflux transmembrane transporter activity"/>
    <property type="evidence" value="ECO:0007669"/>
    <property type="project" value="TreeGrafter"/>
</dbReference>
<dbReference type="Proteomes" id="UP000029221">
    <property type="component" value="Unassembled WGS sequence"/>
</dbReference>
<dbReference type="RefSeq" id="WP_369385829.1">
    <property type="nucleotide sequence ID" value="NZ_BBML01000002.1"/>
</dbReference>
<dbReference type="InterPro" id="IPR058625">
    <property type="entry name" value="MdtA-like_BSH"/>
</dbReference>
<reference evidence="2" key="1">
    <citation type="journal article" date="2014" name="Genome Announc.">
        <title>Draft Genome Sequences of Marine Flavobacterium Nonlabens Strains NR17, NR24, NR27, NR32, NR33, and Ara13.</title>
        <authorList>
            <person name="Nakanishi M."/>
            <person name="Meirelles P."/>
            <person name="Suzuki R."/>
            <person name="Takatani N."/>
            <person name="Mino S."/>
            <person name="Suda W."/>
            <person name="Oshima K."/>
            <person name="Hattori M."/>
            <person name="Ohkuma M."/>
            <person name="Hosokawa M."/>
            <person name="Miyashita K."/>
            <person name="Thompson F.L."/>
            <person name="Niwa A."/>
            <person name="Sawabe T."/>
            <person name="Sawabe T."/>
        </authorList>
    </citation>
    <scope>NUCLEOTIDE SEQUENCE [LARGE SCALE GENOMIC DNA]</scope>
    <source>
        <strain evidence="2">JCM 19294</strain>
    </source>
</reference>
<dbReference type="GO" id="GO:1990281">
    <property type="term" value="C:efflux pump complex"/>
    <property type="evidence" value="ECO:0007669"/>
    <property type="project" value="TreeGrafter"/>
</dbReference>
<accession>A0A090Q0M8</accession>
<dbReference type="PANTHER" id="PTHR30469:SF15">
    <property type="entry name" value="HLYD FAMILY OF SECRETION PROTEINS"/>
    <property type="match status" value="1"/>
</dbReference>
<dbReference type="Gene3D" id="2.40.50.100">
    <property type="match status" value="1"/>
</dbReference>
<dbReference type="Gene3D" id="2.40.30.170">
    <property type="match status" value="1"/>
</dbReference>
<sequence length="363" mass="40766">MRTALRIVLGLLIILGAAYGAYSIFNSKKKPKPKIKKEVKIVQVDTVKNTTVPIIIPAQGNLQAKDRIELYAEVSGVFKPVNKLFRTGQEYKAGETIILIDNTEFYAQVQSLRSSLNNQITALMPDLRLDYPESFQQWQDYLNNWNINAATAALPEPKSDKEKYYITGRNIYTTYYNIKNLEQRLGKYRIRAPFTGTLTEANVTEGTLVRNGQLLGEFIKSGTYELPVAVSSEFADLLKVGEKVALENVTRTKTYTGTITRINAKIDQASQTIDAIIEVSDADLKEGMFVQAQLEAEKIDQAIEISRSLLQNDKALFTVQDSVLKLMEVNPVYFSDKTAVIKDVPDNTVIIQSLYQVLMKACL</sequence>
<dbReference type="Gene3D" id="1.10.287.470">
    <property type="entry name" value="Helix hairpin bin"/>
    <property type="match status" value="1"/>
</dbReference>
<organism evidence="2 3">
    <name type="scientific">Nonlabens tegetincola</name>
    <dbReference type="NCBI Taxonomy" id="323273"/>
    <lineage>
        <taxon>Bacteria</taxon>
        <taxon>Pseudomonadati</taxon>
        <taxon>Bacteroidota</taxon>
        <taxon>Flavobacteriia</taxon>
        <taxon>Flavobacteriales</taxon>
        <taxon>Flavobacteriaceae</taxon>
        <taxon>Nonlabens</taxon>
    </lineage>
</organism>
<dbReference type="SUPFAM" id="SSF111369">
    <property type="entry name" value="HlyD-like secretion proteins"/>
    <property type="match status" value="1"/>
</dbReference>
<protein>
    <submittedName>
        <fullName evidence="2">Membrane fusion protein of RND family multidrug efflux pump</fullName>
    </submittedName>
</protein>
<comment type="caution">
    <text evidence="2">The sequence shown here is derived from an EMBL/GenBank/DDBJ whole genome shotgun (WGS) entry which is preliminary data.</text>
</comment>
<dbReference type="EMBL" id="BBML01000002">
    <property type="protein sequence ID" value="GAK96634.1"/>
    <property type="molecule type" value="Genomic_DNA"/>
</dbReference>
<proteinExistence type="predicted"/>
<evidence type="ECO:0000259" key="1">
    <source>
        <dbReference type="Pfam" id="PF25917"/>
    </source>
</evidence>
<dbReference type="PANTHER" id="PTHR30469">
    <property type="entry name" value="MULTIDRUG RESISTANCE PROTEIN MDTA"/>
    <property type="match status" value="1"/>
</dbReference>
<dbReference type="eggNOG" id="COG0845">
    <property type="taxonomic scope" value="Bacteria"/>
</dbReference>
<dbReference type="Pfam" id="PF25917">
    <property type="entry name" value="BSH_RND"/>
    <property type="match status" value="1"/>
</dbReference>
<name>A0A090Q0M8_9FLAO</name>
<evidence type="ECO:0000313" key="3">
    <source>
        <dbReference type="Proteomes" id="UP000029221"/>
    </source>
</evidence>
<dbReference type="AlphaFoldDB" id="A0A090Q0M8"/>